<dbReference type="EC" id="2.5.1.141" evidence="5 16"/>
<dbReference type="GO" id="GO:0005886">
    <property type="term" value="C:plasma membrane"/>
    <property type="evidence" value="ECO:0007669"/>
    <property type="project" value="UniProtKB-SubCell"/>
</dbReference>
<feature type="transmembrane region" description="Helical" evidence="16">
    <location>
        <begin position="181"/>
        <end position="202"/>
    </location>
</feature>
<organism evidence="17 18">
    <name type="scientific">Litorilinea aerophila</name>
    <dbReference type="NCBI Taxonomy" id="1204385"/>
    <lineage>
        <taxon>Bacteria</taxon>
        <taxon>Bacillati</taxon>
        <taxon>Chloroflexota</taxon>
        <taxon>Caldilineae</taxon>
        <taxon>Caldilineales</taxon>
        <taxon>Caldilineaceae</taxon>
        <taxon>Litorilinea</taxon>
    </lineage>
</organism>
<dbReference type="CDD" id="cd13957">
    <property type="entry name" value="PT_UbiA_Cox10"/>
    <property type="match status" value="1"/>
</dbReference>
<comment type="function">
    <text evidence="1 16">Converts heme B (protoheme IX) to heme O by substitution of the vinyl group on carbon 2 of heme B porphyrin ring with a hydroxyethyl farnesyl side group.</text>
</comment>
<accession>A0A540VKI7</accession>
<dbReference type="FunCoup" id="A0A540VKI7">
    <property type="interactions" value="523"/>
</dbReference>
<dbReference type="InterPro" id="IPR044878">
    <property type="entry name" value="UbiA_sf"/>
</dbReference>
<gene>
    <name evidence="16" type="primary">ctaB</name>
    <name evidence="17" type="ORF">FKZ61_03815</name>
</gene>
<feature type="transmembrane region" description="Helical" evidence="16">
    <location>
        <begin position="57"/>
        <end position="81"/>
    </location>
</feature>
<reference evidence="17 18" key="1">
    <citation type="submission" date="2019-06" db="EMBL/GenBank/DDBJ databases">
        <title>Genome sequence of Litorilinea aerophila BAA-2444.</title>
        <authorList>
            <person name="Maclea K.S."/>
            <person name="Maurais E.G."/>
            <person name="Iannazzi L.C."/>
        </authorList>
    </citation>
    <scope>NUCLEOTIDE SEQUENCE [LARGE SCALE GENOMIC DNA]</scope>
    <source>
        <strain evidence="17 18">ATCC BAA-2444</strain>
    </source>
</reference>
<feature type="transmembrane region" description="Helical" evidence="16">
    <location>
        <begin position="156"/>
        <end position="175"/>
    </location>
</feature>
<evidence type="ECO:0000256" key="9">
    <source>
        <dbReference type="ARBA" id="ARBA00022989"/>
    </source>
</evidence>
<comment type="miscellaneous">
    <text evidence="16">Carbon 2 of the heme B porphyrin ring is defined according to the Fischer nomenclature.</text>
</comment>
<comment type="similarity">
    <text evidence="16">Belongs to the UbiA prenyltransferase family. Protoheme IX farnesyltransferase subfamily.</text>
</comment>
<dbReference type="PROSITE" id="PS00943">
    <property type="entry name" value="UBIA"/>
    <property type="match status" value="1"/>
</dbReference>
<feature type="transmembrane region" description="Helical" evidence="16">
    <location>
        <begin position="230"/>
        <end position="247"/>
    </location>
</feature>
<evidence type="ECO:0000256" key="2">
    <source>
        <dbReference type="ARBA" id="ARBA00004651"/>
    </source>
</evidence>
<keyword evidence="9 16" id="KW-1133">Transmembrane helix</keyword>
<comment type="subcellular location">
    <subcellularLocation>
        <location evidence="2 16">Cell membrane</location>
        <topology evidence="2 16">Multi-pass membrane protein</topology>
    </subcellularLocation>
</comment>
<feature type="transmembrane region" description="Helical" evidence="16">
    <location>
        <begin position="130"/>
        <end position="149"/>
    </location>
</feature>
<evidence type="ECO:0000256" key="16">
    <source>
        <dbReference type="HAMAP-Rule" id="MF_00154"/>
    </source>
</evidence>
<evidence type="ECO:0000256" key="12">
    <source>
        <dbReference type="ARBA" id="ARBA00030253"/>
    </source>
</evidence>
<dbReference type="Gene3D" id="1.10.357.140">
    <property type="entry name" value="UbiA prenyltransferase"/>
    <property type="match status" value="1"/>
</dbReference>
<evidence type="ECO:0000313" key="17">
    <source>
        <dbReference type="EMBL" id="TQE97278.1"/>
    </source>
</evidence>
<evidence type="ECO:0000256" key="8">
    <source>
        <dbReference type="ARBA" id="ARBA00022692"/>
    </source>
</evidence>
<dbReference type="InterPro" id="IPR000537">
    <property type="entry name" value="UbiA_prenyltransferase"/>
</dbReference>
<name>A0A540VKI7_9CHLR</name>
<dbReference type="Pfam" id="PF01040">
    <property type="entry name" value="UbiA"/>
    <property type="match status" value="1"/>
</dbReference>
<keyword evidence="7 16" id="KW-0808">Transferase</keyword>
<dbReference type="PANTHER" id="PTHR43448:SF7">
    <property type="entry name" value="4-HYDROXYBENZOATE SOLANESYLTRANSFERASE"/>
    <property type="match status" value="1"/>
</dbReference>
<keyword evidence="10 16" id="KW-0350">Heme biosynthesis</keyword>
<comment type="catalytic activity">
    <reaction evidence="15 16">
        <text>heme b + (2E,6E)-farnesyl diphosphate + H2O = Fe(II)-heme o + diphosphate</text>
        <dbReference type="Rhea" id="RHEA:28070"/>
        <dbReference type="ChEBI" id="CHEBI:15377"/>
        <dbReference type="ChEBI" id="CHEBI:33019"/>
        <dbReference type="ChEBI" id="CHEBI:60344"/>
        <dbReference type="ChEBI" id="CHEBI:60530"/>
        <dbReference type="ChEBI" id="CHEBI:175763"/>
        <dbReference type="EC" id="2.5.1.141"/>
    </reaction>
</comment>
<proteinExistence type="inferred from homology"/>
<feature type="transmembrane region" description="Helical" evidence="16">
    <location>
        <begin position="102"/>
        <end position="124"/>
    </location>
</feature>
<evidence type="ECO:0000256" key="10">
    <source>
        <dbReference type="ARBA" id="ARBA00023133"/>
    </source>
</evidence>
<evidence type="ECO:0000256" key="5">
    <source>
        <dbReference type="ARBA" id="ARBA00012292"/>
    </source>
</evidence>
<dbReference type="PANTHER" id="PTHR43448">
    <property type="entry name" value="PROTOHEME IX FARNESYLTRANSFERASE, MITOCHONDRIAL"/>
    <property type="match status" value="1"/>
</dbReference>
<keyword evidence="8 16" id="KW-0812">Transmembrane</keyword>
<evidence type="ECO:0000256" key="14">
    <source>
        <dbReference type="ARBA" id="ARBA00042475"/>
    </source>
</evidence>
<comment type="caution">
    <text evidence="17">The sequence shown here is derived from an EMBL/GenBank/DDBJ whole genome shotgun (WGS) entry which is preliminary data.</text>
</comment>
<evidence type="ECO:0000256" key="3">
    <source>
        <dbReference type="ARBA" id="ARBA00004919"/>
    </source>
</evidence>
<evidence type="ECO:0000256" key="11">
    <source>
        <dbReference type="ARBA" id="ARBA00023136"/>
    </source>
</evidence>
<dbReference type="NCBIfam" id="NF003349">
    <property type="entry name" value="PRK04375.1-2"/>
    <property type="match status" value="1"/>
</dbReference>
<keyword evidence="6 16" id="KW-1003">Cell membrane</keyword>
<dbReference type="HAMAP" id="MF_00154">
    <property type="entry name" value="CyoE_CtaB"/>
    <property type="match status" value="1"/>
</dbReference>
<feature type="transmembrane region" description="Helical" evidence="16">
    <location>
        <begin position="253"/>
        <end position="275"/>
    </location>
</feature>
<comment type="similarity">
    <text evidence="4">In the C-terminal section; belongs to the UbiA prenyltransferase family. Protoheme IX farnesyltransferase subfamily.</text>
</comment>
<dbReference type="GO" id="GO:0048034">
    <property type="term" value="P:heme O biosynthetic process"/>
    <property type="evidence" value="ECO:0007669"/>
    <property type="project" value="UniProtKB-UniRule"/>
</dbReference>
<evidence type="ECO:0000256" key="15">
    <source>
        <dbReference type="ARBA" id="ARBA00047690"/>
    </source>
</evidence>
<evidence type="ECO:0000256" key="6">
    <source>
        <dbReference type="ARBA" id="ARBA00022475"/>
    </source>
</evidence>
<dbReference type="UniPathway" id="UPA00834">
    <property type="reaction ID" value="UER00712"/>
</dbReference>
<dbReference type="Proteomes" id="UP000317371">
    <property type="component" value="Unassembled WGS sequence"/>
</dbReference>
<evidence type="ECO:0000256" key="1">
    <source>
        <dbReference type="ARBA" id="ARBA00004019"/>
    </source>
</evidence>
<evidence type="ECO:0000256" key="13">
    <source>
        <dbReference type="ARBA" id="ARBA00040810"/>
    </source>
</evidence>
<dbReference type="InterPro" id="IPR006369">
    <property type="entry name" value="Protohaem_IX_farnesylTrfase"/>
</dbReference>
<feature type="transmembrane region" description="Helical" evidence="16">
    <location>
        <begin position="287"/>
        <end position="306"/>
    </location>
</feature>
<dbReference type="FunFam" id="1.10.357.140:FF:000001">
    <property type="entry name" value="Protoheme IX farnesyltransferase"/>
    <property type="match status" value="1"/>
</dbReference>
<evidence type="ECO:0000313" key="18">
    <source>
        <dbReference type="Proteomes" id="UP000317371"/>
    </source>
</evidence>
<feature type="transmembrane region" description="Helical" evidence="16">
    <location>
        <begin position="35"/>
        <end position="51"/>
    </location>
</feature>
<dbReference type="OrthoDB" id="9814417at2"/>
<dbReference type="GO" id="GO:0008495">
    <property type="term" value="F:protoheme IX farnesyltransferase activity"/>
    <property type="evidence" value="ECO:0007669"/>
    <property type="project" value="UniProtKB-UniRule"/>
</dbReference>
<dbReference type="NCBIfam" id="TIGR01473">
    <property type="entry name" value="cyoE_ctaB"/>
    <property type="match status" value="1"/>
</dbReference>
<keyword evidence="18" id="KW-1185">Reference proteome</keyword>
<dbReference type="InParanoid" id="A0A540VKI7"/>
<dbReference type="InterPro" id="IPR030470">
    <property type="entry name" value="UbiA_prenylTrfase_CS"/>
</dbReference>
<protein>
    <recommendedName>
        <fullName evidence="13 16">Protoheme IX farnesyltransferase</fullName>
        <ecNumber evidence="5 16">2.5.1.141</ecNumber>
    </recommendedName>
    <alternativeName>
        <fullName evidence="14 16">Heme B farnesyltransferase</fullName>
    </alternativeName>
    <alternativeName>
        <fullName evidence="12 16">Heme O synthase</fullName>
    </alternativeName>
</protein>
<evidence type="ECO:0000256" key="4">
    <source>
        <dbReference type="ARBA" id="ARBA00010223"/>
    </source>
</evidence>
<keyword evidence="11 16" id="KW-0472">Membrane</keyword>
<comment type="pathway">
    <text evidence="3 16">Porphyrin-containing compound metabolism; heme O biosynthesis; heme O from protoheme: step 1/1.</text>
</comment>
<dbReference type="EMBL" id="VIGC01000004">
    <property type="protein sequence ID" value="TQE97278.1"/>
    <property type="molecule type" value="Genomic_DNA"/>
</dbReference>
<evidence type="ECO:0000256" key="7">
    <source>
        <dbReference type="ARBA" id="ARBA00022679"/>
    </source>
</evidence>
<dbReference type="AlphaFoldDB" id="A0A540VKI7"/>
<sequence>MHKVEQPTSEAGMGREQALLRLAVSDYLTLTKPRIIALLLVTTFVPMFLAGNEPPSLALVFWTLLGGFLAAGGANTINQYVDRDIDYVMVRTRRRPLPSGRLTPQQVLAFGIALSLLSVLQLWWTVNPLTALLALAGILYYVIFYTGILKRTSTQNIVIGGGAGAIPPLVGWAAVANELSLLPIFLFMIVFYWTPPHFWALALMRRKEYRAAGVPMLPVLVGERPTHLQILLYSVLLLLISLAPVFLGMFGPVYLVCALILNGLFLWDAVAIWRVPSNGHVWRLYKYSLLYLALLFLAMGIDHLFYTMPAAALSPSFRLPF</sequence>